<dbReference type="GeneID" id="19882689"/>
<dbReference type="EMBL" id="JH370152">
    <property type="protein sequence ID" value="ELA41020.1"/>
    <property type="molecule type" value="Genomic_DNA"/>
</dbReference>
<dbReference type="InterPro" id="IPR007201">
    <property type="entry name" value="Mei2-like_Rrm_C"/>
</dbReference>
<dbReference type="VEuPathDB" id="MicrosporidiaDB:VICG_01979"/>
<dbReference type="Proteomes" id="UP000011082">
    <property type="component" value="Unassembled WGS sequence"/>
</dbReference>
<evidence type="ECO:0000313" key="4">
    <source>
        <dbReference type="Proteomes" id="UP000011082"/>
    </source>
</evidence>
<dbReference type="GO" id="GO:0003723">
    <property type="term" value="F:RNA binding"/>
    <property type="evidence" value="ECO:0007669"/>
    <property type="project" value="UniProtKB-KW"/>
</dbReference>
<dbReference type="InParanoid" id="L2GKI4"/>
<dbReference type="OMA" id="QANINHY"/>
<keyword evidence="4" id="KW-1185">Reference proteome</keyword>
<sequence length="114" mass="13351">MLVDFINQTHFGQYDFLYLRMDFKNKCNVGYAFINFTEPLSVQSFYYRINGKKWKNFSSGKIAELTYATVQGFDNLVRKFRNSSIMGRIKCLDLRFSTGMGHYAASRRVNLNKS</sequence>
<dbReference type="Pfam" id="PF04059">
    <property type="entry name" value="RRM_2"/>
    <property type="match status" value="1"/>
</dbReference>
<accession>L2GKI4</accession>
<reference evidence="4" key="1">
    <citation type="submission" date="2011-05" db="EMBL/GenBank/DDBJ databases">
        <title>The genome sequence of Vittaforma corneae strain ATCC 50505.</title>
        <authorList>
            <consortium name="The Broad Institute Genome Sequencing Platform"/>
            <person name="Cuomo C."/>
            <person name="Didier E."/>
            <person name="Bowers L."/>
            <person name="Young S.K."/>
            <person name="Zeng Q."/>
            <person name="Gargeya S."/>
            <person name="Fitzgerald M."/>
            <person name="Haas B."/>
            <person name="Abouelleil A."/>
            <person name="Alvarado L."/>
            <person name="Arachchi H.M."/>
            <person name="Berlin A."/>
            <person name="Chapman S.B."/>
            <person name="Gearin G."/>
            <person name="Goldberg J."/>
            <person name="Griggs A."/>
            <person name="Gujja S."/>
            <person name="Hansen M."/>
            <person name="Heiman D."/>
            <person name="Howarth C."/>
            <person name="Larimer J."/>
            <person name="Lui A."/>
            <person name="MacDonald P.J.P."/>
            <person name="McCowen C."/>
            <person name="Montmayeur A."/>
            <person name="Murphy C."/>
            <person name="Neiman D."/>
            <person name="Pearson M."/>
            <person name="Priest M."/>
            <person name="Roberts A."/>
            <person name="Saif S."/>
            <person name="Shea T."/>
            <person name="Sisk P."/>
            <person name="Stolte C."/>
            <person name="Sykes S."/>
            <person name="Wortman J."/>
            <person name="Nusbaum C."/>
            <person name="Birren B."/>
        </authorList>
    </citation>
    <scope>NUCLEOTIDE SEQUENCE [LARGE SCALE GENOMIC DNA]</scope>
    <source>
        <strain evidence="4">ATCC 50505</strain>
    </source>
</reference>
<dbReference type="RefSeq" id="XP_007605424.1">
    <property type="nucleotide sequence ID" value="XM_007605362.1"/>
</dbReference>
<dbReference type="SUPFAM" id="SSF54928">
    <property type="entry name" value="RNA-binding domain, RBD"/>
    <property type="match status" value="1"/>
</dbReference>
<dbReference type="OrthoDB" id="417481at2759"/>
<dbReference type="AlphaFoldDB" id="L2GKI4"/>
<evidence type="ECO:0000256" key="1">
    <source>
        <dbReference type="ARBA" id="ARBA00022884"/>
    </source>
</evidence>
<protein>
    <recommendedName>
        <fullName evidence="2">Mei2-like C-terminal RNA recognition motif domain-containing protein</fullName>
    </recommendedName>
</protein>
<dbReference type="InterPro" id="IPR035979">
    <property type="entry name" value="RBD_domain_sf"/>
</dbReference>
<evidence type="ECO:0000313" key="3">
    <source>
        <dbReference type="EMBL" id="ELA41020.1"/>
    </source>
</evidence>
<organism evidence="3 4">
    <name type="scientific">Vittaforma corneae (strain ATCC 50505)</name>
    <name type="common">Microsporidian parasite</name>
    <name type="synonym">Nosema corneum</name>
    <dbReference type="NCBI Taxonomy" id="993615"/>
    <lineage>
        <taxon>Eukaryota</taxon>
        <taxon>Fungi</taxon>
        <taxon>Fungi incertae sedis</taxon>
        <taxon>Microsporidia</taxon>
        <taxon>Nosematidae</taxon>
        <taxon>Vittaforma</taxon>
    </lineage>
</organism>
<keyword evidence="1" id="KW-0694">RNA-binding</keyword>
<evidence type="ECO:0000259" key="2">
    <source>
        <dbReference type="Pfam" id="PF04059"/>
    </source>
</evidence>
<dbReference type="HOGENOM" id="CLU_2122963_0_0_1"/>
<gene>
    <name evidence="3" type="ORF">VICG_01979</name>
</gene>
<proteinExistence type="predicted"/>
<dbReference type="PANTHER" id="PTHR23189">
    <property type="entry name" value="RNA RECOGNITION MOTIF-CONTAINING"/>
    <property type="match status" value="1"/>
</dbReference>
<name>L2GKI4_VITCO</name>
<feature type="domain" description="Mei2-like C-terminal RNA recognition motif" evidence="2">
    <location>
        <begin position="1"/>
        <end position="81"/>
    </location>
</feature>